<dbReference type="EMBL" id="JAPFRF010000010">
    <property type="protein sequence ID" value="KAJ7319823.1"/>
    <property type="molecule type" value="Genomic_DNA"/>
</dbReference>
<name>A0A9Q1AY79_9SAUR</name>
<dbReference type="AlphaFoldDB" id="A0A9Q1AY79"/>
<keyword evidence="2" id="KW-1015">Disulfide bond</keyword>
<evidence type="ECO:0000313" key="4">
    <source>
        <dbReference type="EMBL" id="KAJ7319823.1"/>
    </source>
</evidence>
<evidence type="ECO:0000313" key="5">
    <source>
        <dbReference type="Proteomes" id="UP001142489"/>
    </source>
</evidence>
<accession>A0A9Q1AY79</accession>
<dbReference type="Gene3D" id="2.10.25.10">
    <property type="entry name" value="Laminin"/>
    <property type="match status" value="1"/>
</dbReference>
<protein>
    <recommendedName>
        <fullName evidence="3">Epidermal growth factor-like domain-containing protein</fullName>
    </recommendedName>
</protein>
<dbReference type="OrthoDB" id="9930377at2759"/>
<organism evidence="4 5">
    <name type="scientific">Phrynocephalus forsythii</name>
    <dbReference type="NCBI Taxonomy" id="171643"/>
    <lineage>
        <taxon>Eukaryota</taxon>
        <taxon>Metazoa</taxon>
        <taxon>Chordata</taxon>
        <taxon>Craniata</taxon>
        <taxon>Vertebrata</taxon>
        <taxon>Euteleostomi</taxon>
        <taxon>Lepidosauria</taxon>
        <taxon>Squamata</taxon>
        <taxon>Bifurcata</taxon>
        <taxon>Unidentata</taxon>
        <taxon>Episquamata</taxon>
        <taxon>Toxicofera</taxon>
        <taxon>Iguania</taxon>
        <taxon>Acrodonta</taxon>
        <taxon>Agamidae</taxon>
        <taxon>Agaminae</taxon>
        <taxon>Phrynocephalus</taxon>
    </lineage>
</organism>
<dbReference type="Proteomes" id="UP001142489">
    <property type="component" value="Unassembled WGS sequence"/>
</dbReference>
<reference evidence="4" key="1">
    <citation type="journal article" date="2023" name="DNA Res.">
        <title>Chromosome-level genome assembly of Phrynocephalus forsythii using third-generation DNA sequencing and Hi-C analysis.</title>
        <authorList>
            <person name="Qi Y."/>
            <person name="Zhao W."/>
            <person name="Zhao Y."/>
            <person name="Niu C."/>
            <person name="Cao S."/>
            <person name="Zhang Y."/>
        </authorList>
    </citation>
    <scope>NUCLEOTIDE SEQUENCE</scope>
    <source>
        <tissue evidence="4">Muscle</tissue>
    </source>
</reference>
<gene>
    <name evidence="4" type="ORF">JRQ81_019334</name>
</gene>
<feature type="non-terminal residue" evidence="4">
    <location>
        <position position="1"/>
    </location>
</feature>
<sequence length="79" mass="8759">MAEYPWSREGEGLRREDKLEDSAAAAMGAVGHGTCDCGKCRCDEAWYGDACQYPRTCNLTRKKSNEMCKNSQDNICSNA</sequence>
<keyword evidence="1" id="KW-0245">EGF-like domain</keyword>
<keyword evidence="5" id="KW-1185">Reference proteome</keyword>
<evidence type="ECO:0000256" key="2">
    <source>
        <dbReference type="ARBA" id="ARBA00023157"/>
    </source>
</evidence>
<dbReference type="SUPFAM" id="SSF57196">
    <property type="entry name" value="EGF/Laminin"/>
    <property type="match status" value="1"/>
</dbReference>
<proteinExistence type="predicted"/>
<evidence type="ECO:0000259" key="3">
    <source>
        <dbReference type="Pfam" id="PF07974"/>
    </source>
</evidence>
<feature type="domain" description="Epidermal growth factor-like" evidence="3">
    <location>
        <begin position="31"/>
        <end position="51"/>
    </location>
</feature>
<comment type="caution">
    <text evidence="4">The sequence shown here is derived from an EMBL/GenBank/DDBJ whole genome shotgun (WGS) entry which is preliminary data.</text>
</comment>
<dbReference type="Pfam" id="PF07974">
    <property type="entry name" value="EGF_2"/>
    <property type="match status" value="1"/>
</dbReference>
<evidence type="ECO:0000256" key="1">
    <source>
        <dbReference type="ARBA" id="ARBA00022536"/>
    </source>
</evidence>
<dbReference type="InterPro" id="IPR013111">
    <property type="entry name" value="EGF_extracell"/>
</dbReference>